<keyword evidence="13 19" id="KW-0547">Nucleotide-binding</keyword>
<feature type="binding site" evidence="19">
    <location>
        <position position="159"/>
    </location>
    <ligand>
        <name>NAD(+)</name>
        <dbReference type="ChEBI" id="CHEBI:57540"/>
    </ligand>
</feature>
<protein>
    <recommendedName>
        <fullName evidence="9 19">3-dehydroquinate synthase</fullName>
        <shortName evidence="19">DHQS</shortName>
        <ecNumber evidence="8 19">4.2.3.4</ecNumber>
    </recommendedName>
</protein>
<comment type="pathway">
    <text evidence="6 19">Metabolic intermediate biosynthesis; chorismate biosynthesis; chorismate from D-erythrose 4-phosphate and phosphoenolpyruvate: step 2/7.</text>
</comment>
<evidence type="ECO:0000256" key="14">
    <source>
        <dbReference type="ARBA" id="ARBA00022833"/>
    </source>
</evidence>
<dbReference type="NCBIfam" id="TIGR01357">
    <property type="entry name" value="aroB"/>
    <property type="match status" value="1"/>
</dbReference>
<comment type="caution">
    <text evidence="19">Lacks conserved residue(s) required for the propagation of feature annotation.</text>
</comment>
<dbReference type="GO" id="GO:0005737">
    <property type="term" value="C:cytoplasm"/>
    <property type="evidence" value="ECO:0007669"/>
    <property type="project" value="UniProtKB-SubCell"/>
</dbReference>
<feature type="binding site" evidence="19">
    <location>
        <position position="273"/>
    </location>
    <ligand>
        <name>Zn(2+)</name>
        <dbReference type="ChEBI" id="CHEBI:29105"/>
    </ligand>
</feature>
<dbReference type="GO" id="GO:0003856">
    <property type="term" value="F:3-dehydroquinate synthase activity"/>
    <property type="evidence" value="ECO:0007669"/>
    <property type="project" value="UniProtKB-UniRule"/>
</dbReference>
<evidence type="ECO:0000256" key="16">
    <source>
        <dbReference type="ARBA" id="ARBA00023141"/>
    </source>
</evidence>
<keyword evidence="15 19" id="KW-0520">NAD</keyword>
<evidence type="ECO:0000256" key="11">
    <source>
        <dbReference type="ARBA" id="ARBA00022605"/>
    </source>
</evidence>
<evidence type="ECO:0000313" key="22">
    <source>
        <dbReference type="EMBL" id="KEC56033.1"/>
    </source>
</evidence>
<keyword evidence="16 19" id="KW-0057">Aromatic amino acid biosynthesis</keyword>
<keyword evidence="11 19" id="KW-0028">Amino-acid biosynthesis</keyword>
<dbReference type="GO" id="GO:0046872">
    <property type="term" value="F:metal ion binding"/>
    <property type="evidence" value="ECO:0007669"/>
    <property type="project" value="UniProtKB-KW"/>
</dbReference>
<sequence>MQTKTVTVKVNKHCYDIIIGPSLVTKAALQIKHSLHRKDFHQMRLAIVTDTNVASIHLETLQAELTKNKIYTVPIIIEAGEQSKSFSTLQTVIDKILAARLERGDCVIAFGGGVIGDLGGFAASIIRRGMNFIQMPTTLLAQIDSSVGGKTGINSQYGKNLIGTFYQPQCVITDTCLLDTLPPREFRAGYAEMIKYGLINQPDFFEWLEKNGQKVFSNGPTRIQAIVRSCQFKADIVARDEYETGERALLNLGHTFGHMLETATAYDPNRLIHGEAIAIGMILAYQFSAQLNLINPTLTQRIETHLKAMGLPTQLKDIPGKLPNAETLMTFIAQDKKVSQNDLTFILTRGLGQSFIAKNVPPEAILTFLKQKLAEIS</sequence>
<dbReference type="Proteomes" id="UP000027015">
    <property type="component" value="Unassembled WGS sequence"/>
</dbReference>
<keyword evidence="17 19" id="KW-0456">Lyase</keyword>
<keyword evidence="23" id="KW-1185">Reference proteome</keyword>
<dbReference type="InterPro" id="IPR030960">
    <property type="entry name" value="DHQS/DOIS_N"/>
</dbReference>
<dbReference type="Pfam" id="PF24621">
    <property type="entry name" value="DHQS_C"/>
    <property type="match status" value="1"/>
</dbReference>
<evidence type="ECO:0000256" key="18">
    <source>
        <dbReference type="ARBA" id="ARBA00023285"/>
    </source>
</evidence>
<evidence type="ECO:0000256" key="19">
    <source>
        <dbReference type="HAMAP-Rule" id="MF_00110"/>
    </source>
</evidence>
<dbReference type="PANTHER" id="PTHR43622:SF7">
    <property type="entry name" value="3-DEHYDROQUINATE SYNTHASE, CHLOROPLASTIC"/>
    <property type="match status" value="1"/>
</dbReference>
<dbReference type="PATRIC" id="fig|1134510.3.peg.324"/>
<dbReference type="AlphaFoldDB" id="A0A067WGY6"/>
<comment type="cofactor">
    <cofactor evidence="3">
        <name>Zn(2+)</name>
        <dbReference type="ChEBI" id="CHEBI:29105"/>
    </cofactor>
</comment>
<dbReference type="PIRSF" id="PIRSF001455">
    <property type="entry name" value="DHQ_synth"/>
    <property type="match status" value="1"/>
</dbReference>
<comment type="function">
    <text evidence="4 19">Catalyzes the conversion of 3-deoxy-D-arabino-heptulosonate 7-phosphate (DAHP) to dehydroquinate (DHQ).</text>
</comment>
<reference evidence="22 23" key="1">
    <citation type="submission" date="2012-04" db="EMBL/GenBank/DDBJ databases">
        <title>The Genome Sequence of Bartonella koehlerae C-29.</title>
        <authorList>
            <consortium name="The Broad Institute Genome Sequencing Platform"/>
            <consortium name="The Broad Institute Genome Sequencing Center for Infectious Disease"/>
            <person name="Feldgarden M."/>
            <person name="Kirby J."/>
            <person name="Kosoy M."/>
            <person name="Birtles R."/>
            <person name="Probert W.S."/>
            <person name="Chiaraviglio L."/>
            <person name="Walker B."/>
            <person name="Young S.K."/>
            <person name="Zeng Q."/>
            <person name="Gargeya S."/>
            <person name="Fitzgerald M."/>
            <person name="Haas B."/>
            <person name="Abouelleil A."/>
            <person name="Alvarado L."/>
            <person name="Arachchi H.M."/>
            <person name="Berlin A.M."/>
            <person name="Chapman S.B."/>
            <person name="Goldberg J."/>
            <person name="Griggs A."/>
            <person name="Gujja S."/>
            <person name="Hansen M."/>
            <person name="Howarth C."/>
            <person name="Imamovic A."/>
            <person name="Larimer J."/>
            <person name="McCowen C."/>
            <person name="Montmayeur A."/>
            <person name="Murphy C."/>
            <person name="Neiman D."/>
            <person name="Pearson M."/>
            <person name="Priest M."/>
            <person name="Roberts A."/>
            <person name="Saif S."/>
            <person name="Shea T."/>
            <person name="Sisk P."/>
            <person name="Sykes S."/>
            <person name="Wortman J."/>
            <person name="Nusbaum C."/>
            <person name="Birren B."/>
        </authorList>
    </citation>
    <scope>NUCLEOTIDE SEQUENCE [LARGE SCALE GENOMIC DNA]</scope>
    <source>
        <strain evidence="22 23">C-29</strain>
    </source>
</reference>
<evidence type="ECO:0000256" key="8">
    <source>
        <dbReference type="ARBA" id="ARBA00013031"/>
    </source>
</evidence>
<evidence type="ECO:0000256" key="3">
    <source>
        <dbReference type="ARBA" id="ARBA00001947"/>
    </source>
</evidence>
<dbReference type="Gene3D" id="3.40.50.1970">
    <property type="match status" value="1"/>
</dbReference>
<dbReference type="InterPro" id="IPR050071">
    <property type="entry name" value="Dehydroquinate_synthase"/>
</dbReference>
<keyword evidence="10 19" id="KW-0963">Cytoplasm</keyword>
<comment type="similarity">
    <text evidence="7 19">Belongs to the sugar phosphate cyclases superfamily. Dehydroquinate synthase family.</text>
</comment>
<dbReference type="GO" id="GO:0008652">
    <property type="term" value="P:amino acid biosynthetic process"/>
    <property type="evidence" value="ECO:0007669"/>
    <property type="project" value="UniProtKB-KW"/>
</dbReference>
<dbReference type="PANTHER" id="PTHR43622">
    <property type="entry name" value="3-DEHYDROQUINATE SYNTHASE"/>
    <property type="match status" value="1"/>
</dbReference>
<evidence type="ECO:0000256" key="7">
    <source>
        <dbReference type="ARBA" id="ARBA00005412"/>
    </source>
</evidence>
<evidence type="ECO:0000256" key="15">
    <source>
        <dbReference type="ARBA" id="ARBA00023027"/>
    </source>
</evidence>
<dbReference type="SUPFAM" id="SSF56796">
    <property type="entry name" value="Dehydroquinate synthase-like"/>
    <property type="match status" value="1"/>
</dbReference>
<comment type="subcellular location">
    <subcellularLocation>
        <location evidence="5 19">Cytoplasm</location>
    </subcellularLocation>
</comment>
<dbReference type="HOGENOM" id="CLU_001201_0_2_5"/>
<evidence type="ECO:0000256" key="1">
    <source>
        <dbReference type="ARBA" id="ARBA00001393"/>
    </source>
</evidence>
<feature type="domain" description="3-dehydroquinate synthase N-terminal" evidence="20">
    <location>
        <begin position="75"/>
        <end position="187"/>
    </location>
</feature>
<feature type="binding site" evidence="19">
    <location>
        <position position="192"/>
    </location>
    <ligand>
        <name>Zn(2+)</name>
        <dbReference type="ChEBI" id="CHEBI:29105"/>
    </ligand>
</feature>
<dbReference type="UniPathway" id="UPA00053">
    <property type="reaction ID" value="UER00085"/>
</dbReference>
<dbReference type="EC" id="4.2.3.4" evidence="8 19"/>
<evidence type="ECO:0000259" key="20">
    <source>
        <dbReference type="Pfam" id="PF01761"/>
    </source>
</evidence>
<dbReference type="OrthoDB" id="9806583at2"/>
<dbReference type="CDD" id="cd08195">
    <property type="entry name" value="DHQS"/>
    <property type="match status" value="1"/>
</dbReference>
<evidence type="ECO:0000256" key="12">
    <source>
        <dbReference type="ARBA" id="ARBA00022723"/>
    </source>
</evidence>
<evidence type="ECO:0000256" key="9">
    <source>
        <dbReference type="ARBA" id="ARBA00017684"/>
    </source>
</evidence>
<evidence type="ECO:0000256" key="6">
    <source>
        <dbReference type="ARBA" id="ARBA00004661"/>
    </source>
</evidence>
<evidence type="ECO:0000313" key="23">
    <source>
        <dbReference type="Proteomes" id="UP000027015"/>
    </source>
</evidence>
<feature type="binding site" evidence="19">
    <location>
        <position position="254"/>
    </location>
    <ligand>
        <name>Zn(2+)</name>
        <dbReference type="ChEBI" id="CHEBI:29105"/>
    </ligand>
</feature>
<dbReference type="Gene3D" id="1.20.1090.10">
    <property type="entry name" value="Dehydroquinate synthase-like - alpha domain"/>
    <property type="match status" value="1"/>
</dbReference>
<dbReference type="GO" id="GO:0009423">
    <property type="term" value="P:chorismate biosynthetic process"/>
    <property type="evidence" value="ECO:0007669"/>
    <property type="project" value="UniProtKB-UniRule"/>
</dbReference>
<evidence type="ECO:0000259" key="21">
    <source>
        <dbReference type="Pfam" id="PF24621"/>
    </source>
</evidence>
<keyword evidence="14 19" id="KW-0862">Zinc</keyword>
<feature type="binding site" evidence="19">
    <location>
        <position position="150"/>
    </location>
    <ligand>
        <name>NAD(+)</name>
        <dbReference type="ChEBI" id="CHEBI:57540"/>
    </ligand>
</feature>
<dbReference type="EMBL" id="AHPL01000003">
    <property type="protein sequence ID" value="KEC56033.1"/>
    <property type="molecule type" value="Genomic_DNA"/>
</dbReference>
<feature type="binding site" evidence="19">
    <location>
        <begin position="113"/>
        <end position="117"/>
    </location>
    <ligand>
        <name>NAD(+)</name>
        <dbReference type="ChEBI" id="CHEBI:57540"/>
    </ligand>
</feature>
<dbReference type="RefSeq" id="WP_034458009.1">
    <property type="nucleotide sequence ID" value="NZ_CADEAH010000002.1"/>
</dbReference>
<dbReference type="InterPro" id="IPR030963">
    <property type="entry name" value="DHQ_synth_fam"/>
</dbReference>
<dbReference type="GO" id="GO:0009073">
    <property type="term" value="P:aromatic amino acid family biosynthetic process"/>
    <property type="evidence" value="ECO:0007669"/>
    <property type="project" value="UniProtKB-KW"/>
</dbReference>
<evidence type="ECO:0000256" key="5">
    <source>
        <dbReference type="ARBA" id="ARBA00004496"/>
    </source>
</evidence>
<dbReference type="eggNOG" id="COG0337">
    <property type="taxonomic scope" value="Bacteria"/>
</dbReference>
<comment type="cofactor">
    <cofactor evidence="2 19">
        <name>NAD(+)</name>
        <dbReference type="ChEBI" id="CHEBI:57540"/>
    </cofactor>
</comment>
<comment type="catalytic activity">
    <reaction evidence="1 19">
        <text>7-phospho-2-dehydro-3-deoxy-D-arabino-heptonate = 3-dehydroquinate + phosphate</text>
        <dbReference type="Rhea" id="RHEA:21968"/>
        <dbReference type="ChEBI" id="CHEBI:32364"/>
        <dbReference type="ChEBI" id="CHEBI:43474"/>
        <dbReference type="ChEBI" id="CHEBI:58394"/>
        <dbReference type="EC" id="4.2.3.4"/>
    </reaction>
</comment>
<accession>A0A067WGY6</accession>
<dbReference type="GO" id="GO:0000166">
    <property type="term" value="F:nucleotide binding"/>
    <property type="evidence" value="ECO:0007669"/>
    <property type="project" value="UniProtKB-KW"/>
</dbReference>
<evidence type="ECO:0000256" key="2">
    <source>
        <dbReference type="ARBA" id="ARBA00001911"/>
    </source>
</evidence>
<dbReference type="FunFam" id="3.40.50.1970:FF:000007">
    <property type="entry name" value="Pentafunctional AROM polypeptide"/>
    <property type="match status" value="1"/>
</dbReference>
<keyword evidence="12 19" id="KW-0479">Metal-binding</keyword>
<name>A0A067WGY6_9HYPH</name>
<feature type="binding site" evidence="19">
    <location>
        <begin position="137"/>
        <end position="138"/>
    </location>
    <ligand>
        <name>NAD(+)</name>
        <dbReference type="ChEBI" id="CHEBI:57540"/>
    </ligand>
</feature>
<dbReference type="Pfam" id="PF01761">
    <property type="entry name" value="DHQ_synthase"/>
    <property type="match status" value="1"/>
</dbReference>
<dbReference type="STRING" id="1134510.O9A_00258"/>
<organism evidence="22 23">
    <name type="scientific">Bartonella koehlerae C-29</name>
    <dbReference type="NCBI Taxonomy" id="1134510"/>
    <lineage>
        <taxon>Bacteria</taxon>
        <taxon>Pseudomonadati</taxon>
        <taxon>Pseudomonadota</taxon>
        <taxon>Alphaproteobacteria</taxon>
        <taxon>Hyphomicrobiales</taxon>
        <taxon>Bartonellaceae</taxon>
        <taxon>Bartonella</taxon>
    </lineage>
</organism>
<evidence type="ECO:0000256" key="13">
    <source>
        <dbReference type="ARBA" id="ARBA00022741"/>
    </source>
</evidence>
<keyword evidence="18 19" id="KW-0170">Cobalt</keyword>
<proteinExistence type="inferred from homology"/>
<dbReference type="InterPro" id="IPR056179">
    <property type="entry name" value="DHQS_C"/>
</dbReference>
<comment type="cofactor">
    <cofactor evidence="19">
        <name>Co(2+)</name>
        <dbReference type="ChEBI" id="CHEBI:48828"/>
    </cofactor>
    <cofactor evidence="19">
        <name>Zn(2+)</name>
        <dbReference type="ChEBI" id="CHEBI:29105"/>
    </cofactor>
    <text evidence="19">Binds 1 divalent metal cation per subunit. Can use either Co(2+) or Zn(2+).</text>
</comment>
<dbReference type="InterPro" id="IPR016037">
    <property type="entry name" value="DHQ_synth_AroB"/>
</dbReference>
<evidence type="ECO:0000256" key="10">
    <source>
        <dbReference type="ARBA" id="ARBA00022490"/>
    </source>
</evidence>
<feature type="domain" description="3-dehydroquinate synthase C-terminal" evidence="21">
    <location>
        <begin position="189"/>
        <end position="338"/>
    </location>
</feature>
<evidence type="ECO:0000256" key="4">
    <source>
        <dbReference type="ARBA" id="ARBA00003485"/>
    </source>
</evidence>
<comment type="caution">
    <text evidence="22">The sequence shown here is derived from an EMBL/GenBank/DDBJ whole genome shotgun (WGS) entry which is preliminary data.</text>
</comment>
<evidence type="ECO:0000256" key="17">
    <source>
        <dbReference type="ARBA" id="ARBA00023239"/>
    </source>
</evidence>
<dbReference type="HAMAP" id="MF_00110">
    <property type="entry name" value="DHQ_synthase"/>
    <property type="match status" value="1"/>
</dbReference>
<gene>
    <name evidence="19" type="primary">aroB</name>
    <name evidence="22" type="ORF">O9A_00258</name>
</gene>